<evidence type="ECO:0000313" key="1">
    <source>
        <dbReference type="EMBL" id="KKP87271.1"/>
    </source>
</evidence>
<accession>A0A0G0DF61</accession>
<feature type="non-terminal residue" evidence="1">
    <location>
        <position position="1"/>
    </location>
</feature>
<reference evidence="1 2" key="1">
    <citation type="journal article" date="2015" name="Nature">
        <title>rRNA introns, odd ribosomes, and small enigmatic genomes across a large radiation of phyla.</title>
        <authorList>
            <person name="Brown C.T."/>
            <person name="Hug L.A."/>
            <person name="Thomas B.C."/>
            <person name="Sharon I."/>
            <person name="Castelle C.J."/>
            <person name="Singh A."/>
            <person name="Wilkins M.J."/>
            <person name="Williams K.H."/>
            <person name="Banfield J.F."/>
        </authorList>
    </citation>
    <scope>NUCLEOTIDE SEQUENCE [LARGE SCALE GENOMIC DNA]</scope>
</reference>
<dbReference type="Proteomes" id="UP000034536">
    <property type="component" value="Unassembled WGS sequence"/>
</dbReference>
<dbReference type="AlphaFoldDB" id="A0A0G0DF61"/>
<dbReference type="PATRIC" id="fig|1618479.3.peg.34"/>
<gene>
    <name evidence="1" type="ORF">UR89_C0003G0001</name>
</gene>
<dbReference type="EMBL" id="LBQX01000003">
    <property type="protein sequence ID" value="KKP87271.1"/>
    <property type="molecule type" value="Genomic_DNA"/>
</dbReference>
<organism evidence="1 2">
    <name type="scientific">Candidatus Roizmanbacteria bacterium GW2011_GWA2_35_8</name>
    <dbReference type="NCBI Taxonomy" id="1618479"/>
    <lineage>
        <taxon>Bacteria</taxon>
        <taxon>Candidatus Roizmaniibacteriota</taxon>
    </lineage>
</organism>
<proteinExistence type="predicted"/>
<name>A0A0G0DF61_9BACT</name>
<evidence type="ECO:0000313" key="2">
    <source>
        <dbReference type="Proteomes" id="UP000034536"/>
    </source>
</evidence>
<sequence length="89" mass="9976">VDKPHPYGGENWNEERVRQELKNNGINPFSNVYDISISADFNSGKTNSISLSGDGKSESFSGDEFKNWFNLRAPGNIQIVGPLFNVEKR</sequence>
<protein>
    <submittedName>
        <fullName evidence="1">Uncharacterized protein</fullName>
    </submittedName>
</protein>
<comment type="caution">
    <text evidence="1">The sequence shown here is derived from an EMBL/GenBank/DDBJ whole genome shotgun (WGS) entry which is preliminary data.</text>
</comment>